<evidence type="ECO:0000259" key="5">
    <source>
        <dbReference type="Pfam" id="PF18267"/>
    </source>
</evidence>
<dbReference type="InterPro" id="IPR016156">
    <property type="entry name" value="FAD/NAD-linked_Rdtase_dimer_sf"/>
</dbReference>
<dbReference type="Gene3D" id="3.50.50.60">
    <property type="entry name" value="FAD/NAD(P)-binding domain"/>
    <property type="match status" value="2"/>
</dbReference>
<dbReference type="STRING" id="29341.RSJ17_07120"/>
<dbReference type="PANTHER" id="PTHR43429:SF3">
    <property type="entry name" value="NITRITE REDUCTASE [NAD(P)H]"/>
    <property type="match status" value="1"/>
</dbReference>
<protein>
    <submittedName>
        <fullName evidence="6">TrkA-N domain protein</fullName>
    </submittedName>
</protein>
<dbReference type="EMBL" id="AYSO01000020">
    <property type="protein sequence ID" value="KIE45034.1"/>
    <property type="molecule type" value="Genomic_DNA"/>
</dbReference>
<dbReference type="PRINTS" id="PR00411">
    <property type="entry name" value="PNDRDTASEI"/>
</dbReference>
<keyword evidence="2" id="KW-0285">Flavoprotein</keyword>
<dbReference type="SUPFAM" id="SSF51905">
    <property type="entry name" value="FAD/NAD(P)-binding domain"/>
    <property type="match status" value="1"/>
</dbReference>
<feature type="domain" description="NADH-rubredoxin oxidoreductase C-terminal" evidence="5">
    <location>
        <begin position="313"/>
        <end position="378"/>
    </location>
</feature>
<evidence type="ECO:0000256" key="3">
    <source>
        <dbReference type="ARBA" id="ARBA00022827"/>
    </source>
</evidence>
<dbReference type="Gene3D" id="3.30.390.30">
    <property type="match status" value="1"/>
</dbReference>
<comment type="cofactor">
    <cofactor evidence="1">
        <name>FAD</name>
        <dbReference type="ChEBI" id="CHEBI:57692"/>
    </cofactor>
</comment>
<dbReference type="Proteomes" id="UP000031366">
    <property type="component" value="Unassembled WGS sequence"/>
</dbReference>
<dbReference type="InterPro" id="IPR036188">
    <property type="entry name" value="FAD/NAD-bd_sf"/>
</dbReference>
<keyword evidence="7" id="KW-1185">Reference proteome</keyword>
<dbReference type="InterPro" id="IPR050260">
    <property type="entry name" value="FAD-bd_OxRdtase"/>
</dbReference>
<organism evidence="6 7">
    <name type="scientific">Clostridium argentinense CDC 2741</name>
    <dbReference type="NCBI Taxonomy" id="1418104"/>
    <lineage>
        <taxon>Bacteria</taxon>
        <taxon>Bacillati</taxon>
        <taxon>Bacillota</taxon>
        <taxon>Clostridia</taxon>
        <taxon>Eubacteriales</taxon>
        <taxon>Clostridiaceae</taxon>
        <taxon>Clostridium</taxon>
    </lineage>
</organism>
<proteinExistence type="predicted"/>
<name>A0A0C1TWF6_9CLOT</name>
<dbReference type="GO" id="GO:0016491">
    <property type="term" value="F:oxidoreductase activity"/>
    <property type="evidence" value="ECO:0007669"/>
    <property type="project" value="InterPro"/>
</dbReference>
<dbReference type="InterPro" id="IPR023753">
    <property type="entry name" value="FAD/NAD-binding_dom"/>
</dbReference>
<evidence type="ECO:0000256" key="2">
    <source>
        <dbReference type="ARBA" id="ARBA00022630"/>
    </source>
</evidence>
<feature type="domain" description="FAD/NAD(P)-binding" evidence="4">
    <location>
        <begin position="1"/>
        <end position="291"/>
    </location>
</feature>
<gene>
    <name evidence="6" type="ORF">U732_863</name>
</gene>
<dbReference type="RefSeq" id="WP_039636994.1">
    <property type="nucleotide sequence ID" value="NZ_AYSO01000020.1"/>
</dbReference>
<reference evidence="6 7" key="1">
    <citation type="journal article" date="2015" name="Infect. Genet. Evol.">
        <title>Genomic sequences of six botulinum neurotoxin-producing strains representing three clostridial species illustrate the mobility and diversity of botulinum neurotoxin genes.</title>
        <authorList>
            <person name="Smith T.J."/>
            <person name="Hill K.K."/>
            <person name="Xie G."/>
            <person name="Foley B.T."/>
            <person name="Williamson C.H."/>
            <person name="Foster J.T."/>
            <person name="Johnson S.L."/>
            <person name="Chertkov O."/>
            <person name="Teshima H."/>
            <person name="Gibbons H.S."/>
            <person name="Johnsky L.A."/>
            <person name="Karavis M.A."/>
            <person name="Smith L.A."/>
        </authorList>
    </citation>
    <scope>NUCLEOTIDE SEQUENCE [LARGE SCALE GENOMIC DNA]</scope>
    <source>
        <strain evidence="6 7">CDC 2741</strain>
    </source>
</reference>
<dbReference type="PANTHER" id="PTHR43429">
    <property type="entry name" value="PYRIDINE NUCLEOTIDE-DISULFIDE OXIDOREDUCTASE DOMAIN-CONTAINING"/>
    <property type="match status" value="1"/>
</dbReference>
<dbReference type="Pfam" id="PF07992">
    <property type="entry name" value="Pyr_redox_2"/>
    <property type="match status" value="1"/>
</dbReference>
<sequence>MKYVILGASAAGINAARTLRSLDKTGDITIISKDENVYSRCMLHLYVSKKRDIESLSFIEKDFFEKNNIHWIKGVSVSNIDRKKSQVVLDNSSLIEYDKLLISTGSSAVIPPVENLREAKNVFTLRNLEDSLAIDKASHNCQSAVVIGGGLIGIDMATELLERGIRVYIIEMGKNILPLQLDEKTAKAYEHELQKRGARIFTGHLAKSALLNENGSFKGLLLDDGTVIDADMAIVAAGVKANADFISNTNIEFDRGIIVNSKCETKEAHIYAAGDVCAGKPGIWPLAVKQGIVAAYNMTNREKEIENLFGFKNSMNFFGIDTVSLGIPNPPDDSFNVHIYDDGKVYKKIIEKDGIIYGAIFQGDIAYTGVYTKLISDKINIKNINKNIFNIGYVDFFNTTPKGEFQYN</sequence>
<evidence type="ECO:0000313" key="6">
    <source>
        <dbReference type="EMBL" id="KIE45034.1"/>
    </source>
</evidence>
<dbReference type="PRINTS" id="PR00368">
    <property type="entry name" value="FADPNR"/>
</dbReference>
<dbReference type="InterPro" id="IPR041575">
    <property type="entry name" value="Rubredoxin_C"/>
</dbReference>
<dbReference type="AlphaFoldDB" id="A0A0C1TWF6"/>
<comment type="caution">
    <text evidence="6">The sequence shown here is derived from an EMBL/GenBank/DDBJ whole genome shotgun (WGS) entry which is preliminary data.</text>
</comment>
<evidence type="ECO:0000259" key="4">
    <source>
        <dbReference type="Pfam" id="PF07992"/>
    </source>
</evidence>
<dbReference type="OrthoDB" id="9807946at2"/>
<evidence type="ECO:0000313" key="7">
    <source>
        <dbReference type="Proteomes" id="UP000031366"/>
    </source>
</evidence>
<keyword evidence="3" id="KW-0274">FAD</keyword>
<dbReference type="Pfam" id="PF18267">
    <property type="entry name" value="Rubredoxin_C"/>
    <property type="match status" value="1"/>
</dbReference>
<evidence type="ECO:0000256" key="1">
    <source>
        <dbReference type="ARBA" id="ARBA00001974"/>
    </source>
</evidence>
<accession>A0A0C1TWF6</accession>